<dbReference type="InterPro" id="IPR001611">
    <property type="entry name" value="Leu-rich_rpt"/>
</dbReference>
<proteinExistence type="predicted"/>
<dbReference type="PANTHER" id="PTHR38926:SF2">
    <property type="entry name" value="F-BOX_LRR-REPEAT PROTEIN 21-RELATED"/>
    <property type="match status" value="1"/>
</dbReference>
<organism evidence="2 3">
    <name type="scientific">Zizania palustris</name>
    <name type="common">Northern wild rice</name>
    <dbReference type="NCBI Taxonomy" id="103762"/>
    <lineage>
        <taxon>Eukaryota</taxon>
        <taxon>Viridiplantae</taxon>
        <taxon>Streptophyta</taxon>
        <taxon>Embryophyta</taxon>
        <taxon>Tracheophyta</taxon>
        <taxon>Spermatophyta</taxon>
        <taxon>Magnoliopsida</taxon>
        <taxon>Liliopsida</taxon>
        <taxon>Poales</taxon>
        <taxon>Poaceae</taxon>
        <taxon>BOP clade</taxon>
        <taxon>Oryzoideae</taxon>
        <taxon>Oryzeae</taxon>
        <taxon>Zizaniinae</taxon>
        <taxon>Zizania</taxon>
    </lineage>
</organism>
<dbReference type="PROSITE" id="PS50181">
    <property type="entry name" value="FBOX"/>
    <property type="match status" value="1"/>
</dbReference>
<evidence type="ECO:0000259" key="1">
    <source>
        <dbReference type="PROSITE" id="PS50181"/>
    </source>
</evidence>
<dbReference type="EMBL" id="JAAALK010000287">
    <property type="protein sequence ID" value="KAG8058811.1"/>
    <property type="molecule type" value="Genomic_DNA"/>
</dbReference>
<evidence type="ECO:0000313" key="3">
    <source>
        <dbReference type="Proteomes" id="UP000729402"/>
    </source>
</evidence>
<sequence>MAECGCESRDWAELPSDALVEVLGKLDVIDLLTGAGQVCRPWRQLTVTEPTLWRRVDMCDLNGDRGTRQAMLRTAVDRAAGTMEAFSADLFVTVDLLLYVSSRASSLKSLKLVLCLGISKEGLTEALKGLPHLEELDITFCSFLYGDVCQSIGKASPQLKCFRLNRIGPVQMFYGVDTEALGIANSMHDLRELQLIGNRLTNDGLISIIDHCLHLESVDVRRCYNVQMDDALKSKCARIRNLKLPHDSISDFKLRDYIFRYDLFGDLDVVTDDDDVYLYS</sequence>
<comment type="caution">
    <text evidence="2">The sequence shown here is derived from an EMBL/GenBank/DDBJ whole genome shotgun (WGS) entry which is preliminary data.</text>
</comment>
<accession>A0A8J5RQS5</accession>
<dbReference type="Proteomes" id="UP000729402">
    <property type="component" value="Unassembled WGS sequence"/>
</dbReference>
<dbReference type="OrthoDB" id="2095648at2759"/>
<reference evidence="2" key="2">
    <citation type="submission" date="2021-02" db="EMBL/GenBank/DDBJ databases">
        <authorList>
            <person name="Kimball J.A."/>
            <person name="Haas M.W."/>
            <person name="Macchietto M."/>
            <person name="Kono T."/>
            <person name="Duquette J."/>
            <person name="Shao M."/>
        </authorList>
    </citation>
    <scope>NUCLEOTIDE SEQUENCE</scope>
    <source>
        <tissue evidence="2">Fresh leaf tissue</tissue>
    </source>
</reference>
<name>A0A8J5RQS5_ZIZPA</name>
<gene>
    <name evidence="2" type="ORF">GUJ93_ZPchr0002g24411</name>
</gene>
<dbReference type="Pfam" id="PF13516">
    <property type="entry name" value="LRR_6"/>
    <property type="match status" value="1"/>
</dbReference>
<evidence type="ECO:0000313" key="2">
    <source>
        <dbReference type="EMBL" id="KAG8058811.1"/>
    </source>
</evidence>
<dbReference type="PANTHER" id="PTHR38926">
    <property type="entry name" value="F-BOX DOMAIN CONTAINING PROTEIN, EXPRESSED"/>
    <property type="match status" value="1"/>
</dbReference>
<feature type="domain" description="F-box" evidence="1">
    <location>
        <begin position="8"/>
        <end position="56"/>
    </location>
</feature>
<dbReference type="Pfam" id="PF12937">
    <property type="entry name" value="F-box-like"/>
    <property type="match status" value="1"/>
</dbReference>
<protein>
    <recommendedName>
        <fullName evidence="1">F-box domain-containing protein</fullName>
    </recommendedName>
</protein>
<dbReference type="InterPro" id="IPR001810">
    <property type="entry name" value="F-box_dom"/>
</dbReference>
<reference evidence="2" key="1">
    <citation type="journal article" date="2021" name="bioRxiv">
        <title>Whole Genome Assembly and Annotation of Northern Wild Rice, Zizania palustris L., Supports a Whole Genome Duplication in the Zizania Genus.</title>
        <authorList>
            <person name="Haas M."/>
            <person name="Kono T."/>
            <person name="Macchietto M."/>
            <person name="Millas R."/>
            <person name="McGilp L."/>
            <person name="Shao M."/>
            <person name="Duquette J."/>
            <person name="Hirsch C.N."/>
            <person name="Kimball J."/>
        </authorList>
    </citation>
    <scope>NUCLEOTIDE SEQUENCE</scope>
    <source>
        <tissue evidence="2">Fresh leaf tissue</tissue>
    </source>
</reference>
<keyword evidence="3" id="KW-1185">Reference proteome</keyword>
<dbReference type="FunFam" id="1.20.1280.50:FF:000037">
    <property type="entry name" value="F-box protein SKIP19"/>
    <property type="match status" value="1"/>
</dbReference>
<dbReference type="AlphaFoldDB" id="A0A8J5RQS5"/>